<dbReference type="GO" id="GO:0030674">
    <property type="term" value="F:protein-macromolecule adaptor activity"/>
    <property type="evidence" value="ECO:0007669"/>
    <property type="project" value="TreeGrafter"/>
</dbReference>
<dbReference type="Pfam" id="PF04111">
    <property type="entry name" value="APG6"/>
    <property type="match status" value="1"/>
</dbReference>
<accession>A0A7S1TXS4</accession>
<name>A0A7S1TXS4_9STRA</name>
<comment type="similarity">
    <text evidence="1">Belongs to the beclin family.</text>
</comment>
<dbReference type="GO" id="GO:0006995">
    <property type="term" value="P:cellular response to nitrogen starvation"/>
    <property type="evidence" value="ECO:0007669"/>
    <property type="project" value="TreeGrafter"/>
</dbReference>
<gene>
    <name evidence="4" type="ORF">PPAR1163_LOCUS9182</name>
</gene>
<dbReference type="GO" id="GO:0045324">
    <property type="term" value="P:late endosome to vacuole transport"/>
    <property type="evidence" value="ECO:0007669"/>
    <property type="project" value="TreeGrafter"/>
</dbReference>
<feature type="coiled-coil region" evidence="2">
    <location>
        <begin position="192"/>
        <end position="233"/>
    </location>
</feature>
<evidence type="ECO:0000256" key="2">
    <source>
        <dbReference type="SAM" id="Coils"/>
    </source>
</evidence>
<dbReference type="GO" id="GO:0000407">
    <property type="term" value="C:phagophore assembly site"/>
    <property type="evidence" value="ECO:0007669"/>
    <property type="project" value="TreeGrafter"/>
</dbReference>
<dbReference type="GO" id="GO:0034271">
    <property type="term" value="C:phosphatidylinositol 3-kinase complex, class III, type I"/>
    <property type="evidence" value="ECO:0007669"/>
    <property type="project" value="TreeGrafter"/>
</dbReference>
<dbReference type="InterPro" id="IPR040455">
    <property type="entry name" value="Atg6_BARA"/>
</dbReference>
<dbReference type="EMBL" id="HBGJ01014386">
    <property type="protein sequence ID" value="CAD9250821.1"/>
    <property type="molecule type" value="Transcribed_RNA"/>
</dbReference>
<organism evidence="4">
    <name type="scientific">Phaeomonas parva</name>
    <dbReference type="NCBI Taxonomy" id="124430"/>
    <lineage>
        <taxon>Eukaryota</taxon>
        <taxon>Sar</taxon>
        <taxon>Stramenopiles</taxon>
        <taxon>Ochrophyta</taxon>
        <taxon>Pinguiophyceae</taxon>
        <taxon>Pinguiochrysidales</taxon>
        <taxon>Pinguiochrysidaceae</taxon>
        <taxon>Phaeomonas</taxon>
    </lineage>
</organism>
<keyword evidence="2" id="KW-0175">Coiled coil</keyword>
<dbReference type="InterPro" id="IPR007243">
    <property type="entry name" value="Atg6/Beclin"/>
</dbReference>
<dbReference type="PANTHER" id="PTHR12768">
    <property type="entry name" value="BECLIN 1"/>
    <property type="match status" value="1"/>
</dbReference>
<evidence type="ECO:0000259" key="3">
    <source>
        <dbReference type="Pfam" id="PF04111"/>
    </source>
</evidence>
<dbReference type="GO" id="GO:0000423">
    <property type="term" value="P:mitophagy"/>
    <property type="evidence" value="ECO:0007669"/>
    <property type="project" value="TreeGrafter"/>
</dbReference>
<proteinExistence type="inferred from homology"/>
<dbReference type="GO" id="GO:0000045">
    <property type="term" value="P:autophagosome assembly"/>
    <property type="evidence" value="ECO:0007669"/>
    <property type="project" value="TreeGrafter"/>
</dbReference>
<dbReference type="GO" id="GO:0043548">
    <property type="term" value="F:phosphatidylinositol 3-kinase binding"/>
    <property type="evidence" value="ECO:0007669"/>
    <property type="project" value="TreeGrafter"/>
</dbReference>
<evidence type="ECO:0000256" key="1">
    <source>
        <dbReference type="ARBA" id="ARBA00005965"/>
    </source>
</evidence>
<feature type="domain" description="Atg6 BARA" evidence="3">
    <location>
        <begin position="282"/>
        <end position="388"/>
    </location>
</feature>
<dbReference type="GO" id="GO:0034272">
    <property type="term" value="C:phosphatidylinositol 3-kinase complex, class III, type II"/>
    <property type="evidence" value="ECO:0007669"/>
    <property type="project" value="TreeGrafter"/>
</dbReference>
<dbReference type="PANTHER" id="PTHR12768:SF4">
    <property type="entry name" value="BECLIN-1"/>
    <property type="match status" value="1"/>
</dbReference>
<dbReference type="Gene3D" id="1.10.418.40">
    <property type="entry name" value="Autophagy protein 6/Beclin 1"/>
    <property type="match status" value="1"/>
</dbReference>
<reference evidence="4" key="1">
    <citation type="submission" date="2021-01" db="EMBL/GenBank/DDBJ databases">
        <authorList>
            <person name="Corre E."/>
            <person name="Pelletier E."/>
            <person name="Niang G."/>
            <person name="Scheremetjew M."/>
            <person name="Finn R."/>
            <person name="Kale V."/>
            <person name="Holt S."/>
            <person name="Cochrane G."/>
            <person name="Meng A."/>
            <person name="Brown T."/>
            <person name="Cohen L."/>
        </authorList>
    </citation>
    <scope>NUCLEOTIDE SEQUENCE</scope>
    <source>
        <strain evidence="4">CCMP2877</strain>
    </source>
</reference>
<dbReference type="AlphaFoldDB" id="A0A7S1TXS4"/>
<protein>
    <recommendedName>
        <fullName evidence="3">Atg6 BARA domain-containing protein</fullName>
    </recommendedName>
</protein>
<evidence type="ECO:0000313" key="4">
    <source>
        <dbReference type="EMBL" id="CAD9250821.1"/>
    </source>
</evidence>
<sequence>MAAPDGLATPMDLDYSLLLEDSRDAQLLDAAAVTALDRELLSPAPECCLKCGKEVGTPLFYDTGAGATGAAAARGAGGPRSLQDSNFVQVAESGFEVLENYAGAGGRSVMDSVALLTKNGLNDHLKKEERALALARGVSSRQADVCLECHDAVVGVAQHEMTEAHATLAQYESMQRQLKASAARGAASALSVELHAREARKLEEELSDIRKCTAILDEELEQLEAEEEGLRAQFLPGGDLAQVAAQLQLQEWDAEAEVGYYYDRCATLSHRARLLSLSAEALQAQRMLKQFYAVDVDEDKFTINDYRIAAAPAATPSEDGLQWPEIHTAWGEATLLIYSAIMVVRLRPRRHVAFDHVTVVPMGPCSRLVARRADGAEVYPLFHSDDPHAAAAAASGSSGGGRGPRWRSFDAAVLLYAQLLDEAARNAAAQLPVEPAGDDLQIAIEEVLLASGTGAGATGADRDVARRDLVVQVVRTLQWLVEALP</sequence>
<dbReference type="InterPro" id="IPR038274">
    <property type="entry name" value="Atg6/Beclin_C_sf"/>
</dbReference>